<proteinExistence type="predicted"/>
<dbReference type="EMBL" id="JBHTKR010000001">
    <property type="protein sequence ID" value="MFD1193344.1"/>
    <property type="molecule type" value="Genomic_DNA"/>
</dbReference>
<accession>A0ABW3T831</accession>
<evidence type="ECO:0000313" key="1">
    <source>
        <dbReference type="EMBL" id="MFD1193344.1"/>
    </source>
</evidence>
<evidence type="ECO:0000313" key="2">
    <source>
        <dbReference type="Proteomes" id="UP001597151"/>
    </source>
</evidence>
<keyword evidence="2" id="KW-1185">Reference proteome</keyword>
<dbReference type="RefSeq" id="WP_380788541.1">
    <property type="nucleotide sequence ID" value="NZ_JBHTKR010000001.1"/>
</dbReference>
<name>A0ABW3T831_9RHOB</name>
<dbReference type="Proteomes" id="UP001597151">
    <property type="component" value="Unassembled WGS sequence"/>
</dbReference>
<organism evidence="1 2">
    <name type="scientific">Seohaeicola saemankumensis</name>
    <dbReference type="NCBI Taxonomy" id="481181"/>
    <lineage>
        <taxon>Bacteria</taxon>
        <taxon>Pseudomonadati</taxon>
        <taxon>Pseudomonadota</taxon>
        <taxon>Alphaproteobacteria</taxon>
        <taxon>Rhodobacterales</taxon>
        <taxon>Roseobacteraceae</taxon>
        <taxon>Seohaeicola</taxon>
    </lineage>
</organism>
<protein>
    <submittedName>
        <fullName evidence="1">Uncharacterized protein</fullName>
    </submittedName>
</protein>
<reference evidence="2" key="1">
    <citation type="journal article" date="2019" name="Int. J. Syst. Evol. Microbiol.">
        <title>The Global Catalogue of Microorganisms (GCM) 10K type strain sequencing project: providing services to taxonomists for standard genome sequencing and annotation.</title>
        <authorList>
            <consortium name="The Broad Institute Genomics Platform"/>
            <consortium name="The Broad Institute Genome Sequencing Center for Infectious Disease"/>
            <person name="Wu L."/>
            <person name="Ma J."/>
        </authorList>
    </citation>
    <scope>NUCLEOTIDE SEQUENCE [LARGE SCALE GENOMIC DNA]</scope>
    <source>
        <strain evidence="2">CCUG 55328</strain>
    </source>
</reference>
<comment type="caution">
    <text evidence="1">The sequence shown here is derived from an EMBL/GenBank/DDBJ whole genome shotgun (WGS) entry which is preliminary data.</text>
</comment>
<sequence>MRIDEHFEHCAKAAQKPVRNALSEYANPKHKAATRSLGYALTLGDEASWRGLIIVLMSRLTIEERAALAFSTLRSMGPDEAAMTAKAALEEATAGMPIAAFDGVISEAAFWADLADPDELDAYCLACFNRMAPARQAAFLSFVQRRAVA</sequence>
<gene>
    <name evidence="1" type="ORF">ACFQ3C_01500</name>
</gene>